<name>M7N6Q4_9BACT</name>
<keyword evidence="3 9" id="KW-0808">Transferase</keyword>
<proteinExistence type="predicted"/>
<gene>
    <name evidence="9" type="primary">arnC_3</name>
    <name evidence="9" type="ORF">ADICEAN_00554</name>
</gene>
<sequence>MVKMSSPSPVHISVISPVYGAVATLPELVHRVSHALQPLTSEFEIILVDDRGPGPAWETITALAGQHSFVRGVRLSRNFGQHYAITAGLEHARGEWVVVMDCDLQDVPEEIPHLYAKAREGYDAVLARRAVRQDGFFKRTSSLLFYRILSYLTGVPYDNTVANFGIYHARMITAIVSMGDKIRYFPSMVSWVGFAQTSLDVKHASRAEGNSAYNFAKLLRLALDIILSFSDKPLRLTVKLGTLISLFSLVGALIVIIQYLRGAILVMGYASLIVSIWLLAGIVIALIGVVGLYIGKIFEAVKNRPVYIVADKVNGHDHFKTVG</sequence>
<organism evidence="9 10">
    <name type="scientific">Cesiribacter andamanensis AMV16</name>
    <dbReference type="NCBI Taxonomy" id="1279009"/>
    <lineage>
        <taxon>Bacteria</taxon>
        <taxon>Pseudomonadati</taxon>
        <taxon>Bacteroidota</taxon>
        <taxon>Cytophagia</taxon>
        <taxon>Cytophagales</taxon>
        <taxon>Cesiribacteraceae</taxon>
        <taxon>Cesiribacter</taxon>
    </lineage>
</organism>
<keyword evidence="4 7" id="KW-0812">Transmembrane</keyword>
<dbReference type="InterPro" id="IPR029044">
    <property type="entry name" value="Nucleotide-diphossugar_trans"/>
</dbReference>
<dbReference type="EMBL" id="AODQ01000008">
    <property type="protein sequence ID" value="EMR04268.1"/>
    <property type="molecule type" value="Genomic_DNA"/>
</dbReference>
<keyword evidence="6 7" id="KW-0472">Membrane</keyword>
<dbReference type="PANTHER" id="PTHR48090">
    <property type="entry name" value="UNDECAPRENYL-PHOSPHATE 4-DEOXY-4-FORMAMIDO-L-ARABINOSE TRANSFERASE-RELATED"/>
    <property type="match status" value="1"/>
</dbReference>
<dbReference type="eggNOG" id="COG0463">
    <property type="taxonomic scope" value="Bacteria"/>
</dbReference>
<evidence type="ECO:0000256" key="7">
    <source>
        <dbReference type="SAM" id="Phobius"/>
    </source>
</evidence>
<keyword evidence="5 7" id="KW-1133">Transmembrane helix</keyword>
<dbReference type="RefSeq" id="WP_009193961.1">
    <property type="nucleotide sequence ID" value="NZ_AODQ01000008.1"/>
</dbReference>
<dbReference type="CDD" id="cd04187">
    <property type="entry name" value="DPM1_like_bac"/>
    <property type="match status" value="1"/>
</dbReference>
<dbReference type="InterPro" id="IPR001173">
    <property type="entry name" value="Glyco_trans_2-like"/>
</dbReference>
<evidence type="ECO:0000256" key="6">
    <source>
        <dbReference type="ARBA" id="ARBA00023136"/>
    </source>
</evidence>
<feature type="transmembrane region" description="Helical" evidence="7">
    <location>
        <begin position="240"/>
        <end position="260"/>
    </location>
</feature>
<reference evidence="9 10" key="1">
    <citation type="journal article" date="2013" name="Genome Announc.">
        <title>Draft Genome Sequence of Cesiribacter andamanensis Strain AMV16T, Isolated from a Soil Sample from a Mud Volcano in the Andaman Islands, India.</title>
        <authorList>
            <person name="Shivaji S."/>
            <person name="Ara S."/>
            <person name="Begum Z."/>
            <person name="Srinivas T.N."/>
            <person name="Singh A."/>
            <person name="Kumar Pinnaka A."/>
        </authorList>
    </citation>
    <scope>NUCLEOTIDE SEQUENCE [LARGE SCALE GENOMIC DNA]</scope>
    <source>
        <strain evidence="9 10">AMV16</strain>
    </source>
</reference>
<dbReference type="EC" id="2.4.2.53" evidence="9"/>
<evidence type="ECO:0000256" key="2">
    <source>
        <dbReference type="ARBA" id="ARBA00022676"/>
    </source>
</evidence>
<dbReference type="InterPro" id="IPR050256">
    <property type="entry name" value="Glycosyltransferase_2"/>
</dbReference>
<keyword evidence="10" id="KW-1185">Reference proteome</keyword>
<dbReference type="SUPFAM" id="SSF53448">
    <property type="entry name" value="Nucleotide-diphospho-sugar transferases"/>
    <property type="match status" value="1"/>
</dbReference>
<protein>
    <submittedName>
        <fullName evidence="9">Undecaprenyl-phosphate 4-deoxy-4-formamido-L-arabinose transferase</fullName>
        <ecNumber evidence="9">2.4.2.53</ecNumber>
    </submittedName>
</protein>
<accession>M7N6Q4</accession>
<evidence type="ECO:0000256" key="5">
    <source>
        <dbReference type="ARBA" id="ARBA00022989"/>
    </source>
</evidence>
<keyword evidence="2 9" id="KW-0328">Glycosyltransferase</keyword>
<dbReference type="GO" id="GO:0005886">
    <property type="term" value="C:plasma membrane"/>
    <property type="evidence" value="ECO:0007669"/>
    <property type="project" value="TreeGrafter"/>
</dbReference>
<dbReference type="PANTHER" id="PTHR48090:SF1">
    <property type="entry name" value="PROPHAGE BACTOPRENOL GLUCOSYL TRANSFERASE HOMOLOG"/>
    <property type="match status" value="1"/>
</dbReference>
<dbReference type="GO" id="GO:0099621">
    <property type="term" value="F:undecaprenyl-phosphate 4-deoxy-4-formamido-L-arabinose transferase activity"/>
    <property type="evidence" value="ECO:0007669"/>
    <property type="project" value="UniProtKB-EC"/>
</dbReference>
<dbReference type="STRING" id="1279009.ADICEAN_00554"/>
<evidence type="ECO:0000313" key="9">
    <source>
        <dbReference type="EMBL" id="EMR04268.1"/>
    </source>
</evidence>
<evidence type="ECO:0000313" key="10">
    <source>
        <dbReference type="Proteomes" id="UP000011910"/>
    </source>
</evidence>
<evidence type="ECO:0000256" key="4">
    <source>
        <dbReference type="ARBA" id="ARBA00022692"/>
    </source>
</evidence>
<dbReference type="AlphaFoldDB" id="M7N6Q4"/>
<evidence type="ECO:0000259" key="8">
    <source>
        <dbReference type="Pfam" id="PF00535"/>
    </source>
</evidence>
<dbReference type="Pfam" id="PF00535">
    <property type="entry name" value="Glycos_transf_2"/>
    <property type="match status" value="1"/>
</dbReference>
<dbReference type="Gene3D" id="3.90.550.10">
    <property type="entry name" value="Spore Coat Polysaccharide Biosynthesis Protein SpsA, Chain A"/>
    <property type="match status" value="1"/>
</dbReference>
<evidence type="ECO:0000256" key="3">
    <source>
        <dbReference type="ARBA" id="ARBA00022679"/>
    </source>
</evidence>
<comment type="subcellular location">
    <subcellularLocation>
        <location evidence="1">Membrane</location>
        <topology evidence="1">Multi-pass membrane protein</topology>
    </subcellularLocation>
</comment>
<feature type="domain" description="Glycosyltransferase 2-like" evidence="8">
    <location>
        <begin position="13"/>
        <end position="171"/>
    </location>
</feature>
<evidence type="ECO:0000256" key="1">
    <source>
        <dbReference type="ARBA" id="ARBA00004141"/>
    </source>
</evidence>
<feature type="transmembrane region" description="Helical" evidence="7">
    <location>
        <begin position="266"/>
        <end position="294"/>
    </location>
</feature>
<dbReference type="Proteomes" id="UP000011910">
    <property type="component" value="Unassembled WGS sequence"/>
</dbReference>
<comment type="caution">
    <text evidence="9">The sequence shown here is derived from an EMBL/GenBank/DDBJ whole genome shotgun (WGS) entry which is preliminary data.</text>
</comment>